<reference evidence="1" key="1">
    <citation type="journal article" date="2022" name="Front. Genet.">
        <title>Chromosome-Scale Assembly of the Dendrobium nobile Genome Provides Insights Into the Molecular Mechanism of the Biosynthesis of the Medicinal Active Ingredient of Dendrobium.</title>
        <authorList>
            <person name="Xu Q."/>
            <person name="Niu S.-C."/>
            <person name="Li K.-L."/>
            <person name="Zheng P.-J."/>
            <person name="Zhang X.-J."/>
            <person name="Jia Y."/>
            <person name="Liu Y."/>
            <person name="Niu Y.-X."/>
            <person name="Yu L.-H."/>
            <person name="Chen D.-F."/>
            <person name="Zhang G.-Q."/>
        </authorList>
    </citation>
    <scope>NUCLEOTIDE SEQUENCE</scope>
    <source>
        <tissue evidence="1">Leaf</tissue>
    </source>
</reference>
<accession>A0A8T3AVB2</accession>
<protein>
    <submittedName>
        <fullName evidence="1">Uncharacterized protein</fullName>
    </submittedName>
</protein>
<keyword evidence="2" id="KW-1185">Reference proteome</keyword>
<proteinExistence type="predicted"/>
<organism evidence="1 2">
    <name type="scientific">Dendrobium nobile</name>
    <name type="common">Orchid</name>
    <dbReference type="NCBI Taxonomy" id="94219"/>
    <lineage>
        <taxon>Eukaryota</taxon>
        <taxon>Viridiplantae</taxon>
        <taxon>Streptophyta</taxon>
        <taxon>Embryophyta</taxon>
        <taxon>Tracheophyta</taxon>
        <taxon>Spermatophyta</taxon>
        <taxon>Magnoliopsida</taxon>
        <taxon>Liliopsida</taxon>
        <taxon>Asparagales</taxon>
        <taxon>Orchidaceae</taxon>
        <taxon>Epidendroideae</taxon>
        <taxon>Malaxideae</taxon>
        <taxon>Dendrobiinae</taxon>
        <taxon>Dendrobium</taxon>
    </lineage>
</organism>
<dbReference type="Proteomes" id="UP000829196">
    <property type="component" value="Unassembled WGS sequence"/>
</dbReference>
<sequence length="69" mass="7712">MDLTIVGCEKGQSLSLSHLENSLDRLPTQFNLLLSNRNQHTMPYLGDLAINLWSYCLCAPSKNKISNSC</sequence>
<dbReference type="AlphaFoldDB" id="A0A8T3AVB2"/>
<evidence type="ECO:0000313" key="1">
    <source>
        <dbReference type="EMBL" id="KAI0500413.1"/>
    </source>
</evidence>
<dbReference type="EMBL" id="JAGYWB010000013">
    <property type="protein sequence ID" value="KAI0500413.1"/>
    <property type="molecule type" value="Genomic_DNA"/>
</dbReference>
<evidence type="ECO:0000313" key="2">
    <source>
        <dbReference type="Proteomes" id="UP000829196"/>
    </source>
</evidence>
<name>A0A8T3AVB2_DENNO</name>
<comment type="caution">
    <text evidence="1">The sequence shown here is derived from an EMBL/GenBank/DDBJ whole genome shotgun (WGS) entry which is preliminary data.</text>
</comment>
<gene>
    <name evidence="1" type="ORF">KFK09_018625</name>
</gene>